<dbReference type="InterPro" id="IPR001932">
    <property type="entry name" value="PPM-type_phosphatase-like_dom"/>
</dbReference>
<dbReference type="PANTHER" id="PTHR13832">
    <property type="entry name" value="PROTEIN PHOSPHATASE 2C"/>
    <property type="match status" value="1"/>
</dbReference>
<dbReference type="InterPro" id="IPR036457">
    <property type="entry name" value="PPM-type-like_dom_sf"/>
</dbReference>
<evidence type="ECO:0000259" key="2">
    <source>
        <dbReference type="Pfam" id="PF00481"/>
    </source>
</evidence>
<dbReference type="Gene3D" id="3.60.40.10">
    <property type="entry name" value="PPM-type phosphatase domain"/>
    <property type="match status" value="1"/>
</dbReference>
<reference evidence="3 4" key="1">
    <citation type="journal article" date="2016" name="BMC Genomics">
        <title>Comparative genomics reveals Cyclospora cayetanensis possesses coccidia-like metabolism and invasion components but unique surface antigens.</title>
        <authorList>
            <person name="Liu S."/>
            <person name="Wang L."/>
            <person name="Zheng H."/>
            <person name="Xu Z."/>
            <person name="Roellig D.M."/>
            <person name="Li N."/>
            <person name="Frace M.A."/>
            <person name="Tang K."/>
            <person name="Arrowood M.J."/>
            <person name="Moss D.M."/>
            <person name="Zhang L."/>
            <person name="Feng Y."/>
            <person name="Xiao L."/>
        </authorList>
    </citation>
    <scope>NUCLEOTIDE SEQUENCE [LARGE SCALE GENOMIC DNA]</scope>
    <source>
        <strain evidence="3 4">CHN_HEN01</strain>
    </source>
</reference>
<dbReference type="Proteomes" id="UP000095192">
    <property type="component" value="Unassembled WGS sequence"/>
</dbReference>
<dbReference type="PANTHER" id="PTHR13832:SF827">
    <property type="entry name" value="PROTEIN PHOSPHATASE 1L"/>
    <property type="match status" value="1"/>
</dbReference>
<proteinExistence type="predicted"/>
<evidence type="ECO:0000256" key="1">
    <source>
        <dbReference type="SAM" id="MobiDB-lite"/>
    </source>
</evidence>
<feature type="region of interest" description="Disordered" evidence="1">
    <location>
        <begin position="916"/>
        <end position="950"/>
    </location>
</feature>
<feature type="region of interest" description="Disordered" evidence="1">
    <location>
        <begin position="328"/>
        <end position="358"/>
    </location>
</feature>
<dbReference type="GO" id="GO:0004722">
    <property type="term" value="F:protein serine/threonine phosphatase activity"/>
    <property type="evidence" value="ECO:0007669"/>
    <property type="project" value="InterPro"/>
</dbReference>
<feature type="compositionally biased region" description="Polar residues" evidence="1">
    <location>
        <begin position="127"/>
        <end position="138"/>
    </location>
</feature>
<feature type="compositionally biased region" description="Polar residues" evidence="1">
    <location>
        <begin position="981"/>
        <end position="999"/>
    </location>
</feature>
<gene>
    <name evidence="3" type="ORF">cyc_07263</name>
</gene>
<comment type="caution">
    <text evidence="3">The sequence shown here is derived from an EMBL/GenBank/DDBJ whole genome shotgun (WGS) entry which is preliminary data.</text>
</comment>
<dbReference type="VEuPathDB" id="ToxoDB:LOC34623260"/>
<feature type="compositionally biased region" description="Polar residues" evidence="1">
    <location>
        <begin position="341"/>
        <end position="358"/>
    </location>
</feature>
<dbReference type="VEuPathDB" id="ToxoDB:cyc_07263"/>
<dbReference type="EMBL" id="JROU02000990">
    <property type="protein sequence ID" value="OEH77754.1"/>
    <property type="molecule type" value="Genomic_DNA"/>
</dbReference>
<sequence length="1090" mass="118819">MLGAAWQTLSQCCTRRQLHDTLRQRQYYQRTDCEQIDELAYLLRRLQQPCPAKNENNLDPVSKSCSTVGECSQPTKGSVVIVEQAPKASTAYSPVRGSGSDSWTPRESAEDAVFGRRKLTPEEHVPGNTSASRSSNVLQPGDFESPAGNIENALSPSFLPRGNLVVSISRDLQKGSPSCSALGLVDPITTCTSTALGGVTDIEPGESSFDCLSDDFSPATPSIPARLGDDNRNPQRHSAQYVMDDEPSSVSGGVHRQFSRFCAAVSWGFERARTHAFPALECLWHAEEQDRQRDTSELFGGFKKGLLAWDPKASLDSLCSSKWRIGKTGSQSMAPPAFEEQQPTQELHQHNASSSRVNTINARTAIVAKGSNATSRALRVVSPHEVDDHASLRSANSSDTGLNPASGGTFKSFCVLGATGGCEGSPSFRRRPMISRPSSMCVNNMKRLLGTASLTGDSLGRKSHWCSVLRSAVESGIKSAQQLPGKPKQQKHLEYVLLMQLLQQQQRMVLLPSSLNGTQQIGVCRSGNMWLGVVAQGIGFEAPAAANFVAGELLKELLGRCATSRTPLNVKRLDAETAEQYMLDSFHAVSTELQLQQAHVGANDGSPLIRFEPQQENYEARELLESALEARTDLQTQKWLMRQKHLNLSKRGGKKAMRDAGHKFQARGRSCGFDSTRSGAVACQFLWDAEQQLLLVCHTGDVKAILAHPVQERLTAERMVSEHAGKHDFTHFTAPAVAASRPFFKHQQPSPNFRGPNSSSGILSHSYDCIVLTREHSILDRDECRRLQGAGVFMTAFPASSATSCNEVALETSSAAQSSQYLTLNGSACDNSSEKPVEEGPSFFCPCLLTPPLSVTRALGLCGGQQFGIATTPDIATVTLENTFGLSFLIVATSSFWKVVSPREAVRLVVAELWQQESEHHGEKPRQRQRVTGSERASHHCVGPQTVTPQHAQQYARGHTEGGYSFDSLNTSRFGRRGSRQVITEQQERSASPSGSAETGSLLESDAPQVPTSEVRHLNLQMAADVLERRFCEEWQVQRESEPLADLGLIVLPLEPRYLIDYQNGTISESSVAGGAGVYQRNKVAKAESQ</sequence>
<organism evidence="3 4">
    <name type="scientific">Cyclospora cayetanensis</name>
    <dbReference type="NCBI Taxonomy" id="88456"/>
    <lineage>
        <taxon>Eukaryota</taxon>
        <taxon>Sar</taxon>
        <taxon>Alveolata</taxon>
        <taxon>Apicomplexa</taxon>
        <taxon>Conoidasida</taxon>
        <taxon>Coccidia</taxon>
        <taxon>Eucoccidiorida</taxon>
        <taxon>Eimeriorina</taxon>
        <taxon>Eimeriidae</taxon>
        <taxon>Cyclospora</taxon>
    </lineage>
</organism>
<protein>
    <submittedName>
        <fullName evidence="3">Protein phosphatase 2c domain-containing protein</fullName>
    </submittedName>
</protein>
<accession>A0A1D3D2S8</accession>
<name>A0A1D3D2S8_9EIME</name>
<feature type="region of interest" description="Disordered" evidence="1">
    <location>
        <begin position="90"/>
        <end position="149"/>
    </location>
</feature>
<evidence type="ECO:0000313" key="4">
    <source>
        <dbReference type="Proteomes" id="UP000095192"/>
    </source>
</evidence>
<dbReference type="InterPro" id="IPR015655">
    <property type="entry name" value="PP2C"/>
</dbReference>
<keyword evidence="4" id="KW-1185">Reference proteome</keyword>
<dbReference type="AlphaFoldDB" id="A0A1D3D2S8"/>
<feature type="domain" description="PPM-type phosphatase" evidence="2">
    <location>
        <begin position="759"/>
        <end position="914"/>
    </location>
</feature>
<feature type="region of interest" description="Disordered" evidence="1">
    <location>
        <begin position="977"/>
        <end position="1010"/>
    </location>
</feature>
<evidence type="ECO:0000313" key="3">
    <source>
        <dbReference type="EMBL" id="OEH77754.1"/>
    </source>
</evidence>
<dbReference type="InParanoid" id="A0A1D3D2S8"/>
<dbReference type="SUPFAM" id="SSF81606">
    <property type="entry name" value="PP2C-like"/>
    <property type="match status" value="1"/>
</dbReference>
<dbReference type="Pfam" id="PF00481">
    <property type="entry name" value="PP2C"/>
    <property type="match status" value="1"/>
</dbReference>
<feature type="compositionally biased region" description="Basic and acidic residues" evidence="1">
    <location>
        <begin position="917"/>
        <end position="926"/>
    </location>
</feature>